<dbReference type="AlphaFoldDB" id="A0A3B0C9V4"/>
<name>A0A3B0C9V4_9FLAO</name>
<accession>A0A3B0C9V4</accession>
<organism evidence="1 2">
    <name type="scientific">Ulvibacterium marinum</name>
    <dbReference type="NCBI Taxonomy" id="2419782"/>
    <lineage>
        <taxon>Bacteria</taxon>
        <taxon>Pseudomonadati</taxon>
        <taxon>Bacteroidota</taxon>
        <taxon>Flavobacteriia</taxon>
        <taxon>Flavobacteriales</taxon>
        <taxon>Flavobacteriaceae</taxon>
        <taxon>Ulvibacterium</taxon>
    </lineage>
</organism>
<gene>
    <name evidence="1" type="ORF">D7Z94_12955</name>
</gene>
<sequence length="144" mass="16125">MSGQIIISKISTARNLDSLIYFNPKENKQVSSETHNPRDSITLSENISIAISPRQVLMFDEISKVFPRVAKILTNCVMFSISVEFPTPLAISTVDGLLICKVVRGSGANSLKDTSNSKSNSLKKVQQEYYRNYKQNPIRQVIVM</sequence>
<dbReference type="EMBL" id="RBCJ01000002">
    <property type="protein sequence ID" value="RKN81791.1"/>
    <property type="molecule type" value="Genomic_DNA"/>
</dbReference>
<dbReference type="Proteomes" id="UP000276603">
    <property type="component" value="Unassembled WGS sequence"/>
</dbReference>
<evidence type="ECO:0000313" key="1">
    <source>
        <dbReference type="EMBL" id="RKN81791.1"/>
    </source>
</evidence>
<comment type="caution">
    <text evidence="1">The sequence shown here is derived from an EMBL/GenBank/DDBJ whole genome shotgun (WGS) entry which is preliminary data.</text>
</comment>
<reference evidence="1 2" key="1">
    <citation type="submission" date="2018-10" db="EMBL/GenBank/DDBJ databases">
        <title>Ulvibacterium marinum gen. nov., sp. nov., a novel marine bacterium of the family Flavobacteriaceae, isolated from a culture of the green alga Ulva prolifera.</title>
        <authorList>
            <person name="Zhang Z."/>
        </authorList>
    </citation>
    <scope>NUCLEOTIDE SEQUENCE [LARGE SCALE GENOMIC DNA]</scope>
    <source>
        <strain evidence="1 2">CCMM003</strain>
    </source>
</reference>
<protein>
    <submittedName>
        <fullName evidence="1">Uncharacterized protein</fullName>
    </submittedName>
</protein>
<proteinExistence type="predicted"/>
<keyword evidence="2" id="KW-1185">Reference proteome</keyword>
<evidence type="ECO:0000313" key="2">
    <source>
        <dbReference type="Proteomes" id="UP000276603"/>
    </source>
</evidence>